<dbReference type="Proteomes" id="UP000789396">
    <property type="component" value="Unassembled WGS sequence"/>
</dbReference>
<evidence type="ECO:0000313" key="1">
    <source>
        <dbReference type="EMBL" id="CAG8734359.1"/>
    </source>
</evidence>
<protein>
    <submittedName>
        <fullName evidence="1">17656_t:CDS:1</fullName>
    </submittedName>
</protein>
<accession>A0A9N9IFU9</accession>
<comment type="caution">
    <text evidence="1">The sequence shown here is derived from an EMBL/GenBank/DDBJ whole genome shotgun (WGS) entry which is preliminary data.</text>
</comment>
<sequence length="60" mass="6876">SSGSTLQYNLLKAKYPSNYINKKNVHNAIQHFRQPFCKNLQNNVAETLKRLIALKAEDSN</sequence>
<gene>
    <name evidence="1" type="ORF">RFULGI_LOCUS12382</name>
</gene>
<reference evidence="1" key="1">
    <citation type="submission" date="2021-06" db="EMBL/GenBank/DDBJ databases">
        <authorList>
            <person name="Kallberg Y."/>
            <person name="Tangrot J."/>
            <person name="Rosling A."/>
        </authorList>
    </citation>
    <scope>NUCLEOTIDE SEQUENCE</scope>
    <source>
        <strain evidence="1">IN212</strain>
    </source>
</reference>
<name>A0A9N9IFU9_9GLOM</name>
<dbReference type="AlphaFoldDB" id="A0A9N9IFU9"/>
<organism evidence="1 2">
    <name type="scientific">Racocetra fulgida</name>
    <dbReference type="NCBI Taxonomy" id="60492"/>
    <lineage>
        <taxon>Eukaryota</taxon>
        <taxon>Fungi</taxon>
        <taxon>Fungi incertae sedis</taxon>
        <taxon>Mucoromycota</taxon>
        <taxon>Glomeromycotina</taxon>
        <taxon>Glomeromycetes</taxon>
        <taxon>Diversisporales</taxon>
        <taxon>Gigasporaceae</taxon>
        <taxon>Racocetra</taxon>
    </lineage>
</organism>
<keyword evidence="2" id="KW-1185">Reference proteome</keyword>
<dbReference type="EMBL" id="CAJVPZ010029491">
    <property type="protein sequence ID" value="CAG8734359.1"/>
    <property type="molecule type" value="Genomic_DNA"/>
</dbReference>
<dbReference type="OrthoDB" id="2433905at2759"/>
<evidence type="ECO:0000313" key="2">
    <source>
        <dbReference type="Proteomes" id="UP000789396"/>
    </source>
</evidence>
<feature type="non-terminal residue" evidence="1">
    <location>
        <position position="1"/>
    </location>
</feature>
<proteinExistence type="predicted"/>